<accession>X0W9P9</accession>
<name>X0W9P9_9ZZZZ</name>
<dbReference type="EMBL" id="BARS01038324">
    <property type="protein sequence ID" value="GAG21323.1"/>
    <property type="molecule type" value="Genomic_DNA"/>
</dbReference>
<proteinExistence type="predicted"/>
<comment type="caution">
    <text evidence="1">The sequence shown here is derived from an EMBL/GenBank/DDBJ whole genome shotgun (WGS) entry which is preliminary data.</text>
</comment>
<sequence>MKKAVVVAGMHRSGTSAIMGVLQVLGVDIGDDLGAPDEYNEKGYFENREFELFEHLPLKAVTGQDDWAHPPQEEALNEVLPQFTDHLKSLVSKYARSEIWGYKSARGLAFPEYLKQIPNLHLIVNIRSP</sequence>
<dbReference type="SUPFAM" id="SSF52540">
    <property type="entry name" value="P-loop containing nucleoside triphosphate hydrolases"/>
    <property type="match status" value="1"/>
</dbReference>
<feature type="non-terminal residue" evidence="1">
    <location>
        <position position="129"/>
    </location>
</feature>
<evidence type="ECO:0000313" key="1">
    <source>
        <dbReference type="EMBL" id="GAG21323.1"/>
    </source>
</evidence>
<protein>
    <recommendedName>
        <fullName evidence="2">Sulfotransferase domain-containing protein</fullName>
    </recommendedName>
</protein>
<dbReference type="Gene3D" id="3.40.50.300">
    <property type="entry name" value="P-loop containing nucleotide triphosphate hydrolases"/>
    <property type="match status" value="1"/>
</dbReference>
<dbReference type="InterPro" id="IPR027417">
    <property type="entry name" value="P-loop_NTPase"/>
</dbReference>
<evidence type="ECO:0008006" key="2">
    <source>
        <dbReference type="Google" id="ProtNLM"/>
    </source>
</evidence>
<organism evidence="1">
    <name type="scientific">marine sediment metagenome</name>
    <dbReference type="NCBI Taxonomy" id="412755"/>
    <lineage>
        <taxon>unclassified sequences</taxon>
        <taxon>metagenomes</taxon>
        <taxon>ecological metagenomes</taxon>
    </lineage>
</organism>
<gene>
    <name evidence="1" type="ORF">S01H1_58658</name>
</gene>
<reference evidence="1" key="1">
    <citation type="journal article" date="2014" name="Front. Microbiol.">
        <title>High frequency of phylogenetically diverse reductive dehalogenase-homologous genes in deep subseafloor sedimentary metagenomes.</title>
        <authorList>
            <person name="Kawai M."/>
            <person name="Futagami T."/>
            <person name="Toyoda A."/>
            <person name="Takaki Y."/>
            <person name="Nishi S."/>
            <person name="Hori S."/>
            <person name="Arai W."/>
            <person name="Tsubouchi T."/>
            <person name="Morono Y."/>
            <person name="Uchiyama I."/>
            <person name="Ito T."/>
            <person name="Fujiyama A."/>
            <person name="Inagaki F."/>
            <person name="Takami H."/>
        </authorList>
    </citation>
    <scope>NUCLEOTIDE SEQUENCE</scope>
    <source>
        <strain evidence="1">Expedition CK06-06</strain>
    </source>
</reference>
<dbReference type="AlphaFoldDB" id="X0W9P9"/>